<name>A0A5U6QJP3_SALNE</name>
<dbReference type="AlphaFoldDB" id="A0A5U6QJP3"/>
<organism evidence="1">
    <name type="scientific">Salmonella newport</name>
    <dbReference type="NCBI Taxonomy" id="108619"/>
    <lineage>
        <taxon>Bacteria</taxon>
        <taxon>Pseudomonadati</taxon>
        <taxon>Pseudomonadota</taxon>
        <taxon>Gammaproteobacteria</taxon>
        <taxon>Enterobacterales</taxon>
        <taxon>Enterobacteriaceae</taxon>
        <taxon>Salmonella</taxon>
    </lineage>
</organism>
<sequence>MAKAKEFATKPLTPSIQEAKVGNFVIRHDKATGEIFVGHMGKREIRTYYKYDGRSSTPFQDAIDLAGAK</sequence>
<accession>A0A5U6QJP3</accession>
<evidence type="ECO:0000313" key="1">
    <source>
        <dbReference type="EMBL" id="HAF0486688.1"/>
    </source>
</evidence>
<gene>
    <name evidence="1" type="ORF">G9W27_000550</name>
</gene>
<proteinExistence type="predicted"/>
<dbReference type="RefSeq" id="WP_023228806.1">
    <property type="nucleotide sequence ID" value="NZ_JAALIP010000005.1"/>
</dbReference>
<reference evidence="1" key="1">
    <citation type="journal article" date="2018" name="Genome Biol.">
        <title>SKESA: strategic k-mer extension for scrupulous assemblies.</title>
        <authorList>
            <person name="Souvorov A."/>
            <person name="Agarwala R."/>
            <person name="Lipman D.J."/>
        </authorList>
    </citation>
    <scope>NUCLEOTIDE SEQUENCE</scope>
    <source>
        <strain evidence="1">BCW_2741</strain>
    </source>
</reference>
<protein>
    <submittedName>
        <fullName evidence="1">Uncharacterized protein</fullName>
    </submittedName>
</protein>
<comment type="caution">
    <text evidence="1">The sequence shown here is derived from an EMBL/GenBank/DDBJ whole genome shotgun (WGS) entry which is preliminary data.</text>
</comment>
<reference evidence="1" key="2">
    <citation type="submission" date="2018-07" db="EMBL/GenBank/DDBJ databases">
        <authorList>
            <consortium name="NCBI Pathogen Detection Project"/>
        </authorList>
    </citation>
    <scope>NUCLEOTIDE SEQUENCE</scope>
    <source>
        <strain evidence="1">BCW_2741</strain>
    </source>
</reference>
<dbReference type="EMBL" id="DAATXE010000002">
    <property type="protein sequence ID" value="HAF0486688.1"/>
    <property type="molecule type" value="Genomic_DNA"/>
</dbReference>